<feature type="domain" description="Sulfotransferase" evidence="3">
    <location>
        <begin position="11"/>
        <end position="215"/>
    </location>
</feature>
<gene>
    <name evidence="4" type="ORF">ABSH63_00585</name>
</gene>
<dbReference type="Gene3D" id="3.40.50.300">
    <property type="entry name" value="P-loop containing nucleotide triphosphate hydrolases"/>
    <property type="match status" value="1"/>
</dbReference>
<evidence type="ECO:0000256" key="1">
    <source>
        <dbReference type="ARBA" id="ARBA00022679"/>
    </source>
</evidence>
<dbReference type="Proteomes" id="UP001465331">
    <property type="component" value="Unassembled WGS sequence"/>
</dbReference>
<protein>
    <submittedName>
        <fullName evidence="4">Sulfotransferase domain-containing protein</fullName>
    </submittedName>
</protein>
<accession>A0ABV2A5H4</accession>
<proteinExistence type="predicted"/>
<dbReference type="InterPro" id="IPR027417">
    <property type="entry name" value="P-loop_NTPase"/>
</dbReference>
<keyword evidence="5" id="KW-1185">Reference proteome</keyword>
<reference evidence="4 5" key="1">
    <citation type="submission" date="2024-06" db="EMBL/GenBank/DDBJ databases">
        <authorList>
            <person name="Li Z."/>
            <person name="Jiang Y."/>
        </authorList>
    </citation>
    <scope>NUCLEOTIDE SEQUENCE [LARGE SCALE GENOMIC DNA]</scope>
    <source>
        <strain evidence="4 5">HSW-8</strain>
    </source>
</reference>
<dbReference type="SUPFAM" id="SSF52540">
    <property type="entry name" value="P-loop containing nucleoside triphosphate hydrolases"/>
    <property type="match status" value="1"/>
</dbReference>
<comment type="caution">
    <text evidence="4">The sequence shown here is derived from an EMBL/GenBank/DDBJ whole genome shotgun (WGS) entry which is preliminary data.</text>
</comment>
<dbReference type="RefSeq" id="WP_352886435.1">
    <property type="nucleotide sequence ID" value="NZ_JBEPIJ010000001.1"/>
</dbReference>
<dbReference type="InterPro" id="IPR037359">
    <property type="entry name" value="NST/OST"/>
</dbReference>
<sequence>MRYPPRRLDGPDFIIAGGHECGTTSLYAMLCSHPGVEMSPVKEPHFLARRSCARRLHQGVWSATEYESLWRKRDGRSQRGEASVLYLTFAEEVCATIERELIRAPKVIVSVRNPIERARSSYLDTRLKNPCELAPCFEDAVARELASGPWRIDGADSPTLRHLALGRYSEGIRRFQAQLGRENVLVVLFDDFVTKPQQVVASIQAFIGVDCAQSSVPLHRNKGAVVWKNQAIELTMRSGAAVATRRYLRKVAPKLHQRFSRVVQSRFVTQAPLISPSVRKQLVELYKDEVCSLEELLGRSLSHWLE</sequence>
<keyword evidence="1" id="KW-0808">Transferase</keyword>
<organism evidence="4 5">
    <name type="scientific">Sinimarinibacterium thermocellulolyticum</name>
    <dbReference type="NCBI Taxonomy" id="3170016"/>
    <lineage>
        <taxon>Bacteria</taxon>
        <taxon>Pseudomonadati</taxon>
        <taxon>Pseudomonadota</taxon>
        <taxon>Gammaproteobacteria</taxon>
        <taxon>Nevskiales</taxon>
        <taxon>Nevskiaceae</taxon>
        <taxon>Sinimarinibacterium</taxon>
    </lineage>
</organism>
<evidence type="ECO:0000313" key="4">
    <source>
        <dbReference type="EMBL" id="MES0872513.1"/>
    </source>
</evidence>
<keyword evidence="2" id="KW-0325">Glycoprotein</keyword>
<dbReference type="InterPro" id="IPR000863">
    <property type="entry name" value="Sulfotransferase_dom"/>
</dbReference>
<evidence type="ECO:0000259" key="3">
    <source>
        <dbReference type="Pfam" id="PF00685"/>
    </source>
</evidence>
<dbReference type="PANTHER" id="PTHR10605:SF56">
    <property type="entry name" value="BIFUNCTIONAL HEPARAN SULFATE N-DEACETYLASE_N-SULFOTRANSFERASE"/>
    <property type="match status" value="1"/>
</dbReference>
<dbReference type="PANTHER" id="PTHR10605">
    <property type="entry name" value="HEPARAN SULFATE SULFOTRANSFERASE"/>
    <property type="match status" value="1"/>
</dbReference>
<evidence type="ECO:0000313" key="5">
    <source>
        <dbReference type="Proteomes" id="UP001465331"/>
    </source>
</evidence>
<evidence type="ECO:0000256" key="2">
    <source>
        <dbReference type="ARBA" id="ARBA00023180"/>
    </source>
</evidence>
<dbReference type="Pfam" id="PF00685">
    <property type="entry name" value="Sulfotransfer_1"/>
    <property type="match status" value="1"/>
</dbReference>
<name>A0ABV2A5H4_9GAMM</name>
<dbReference type="EMBL" id="JBEPIJ010000001">
    <property type="protein sequence ID" value="MES0872513.1"/>
    <property type="molecule type" value="Genomic_DNA"/>
</dbReference>